<comment type="caution">
    <text evidence="1">The sequence shown here is derived from an EMBL/GenBank/DDBJ whole genome shotgun (WGS) entry which is preliminary data.</text>
</comment>
<dbReference type="EMBL" id="AVOT02014898">
    <property type="protein sequence ID" value="MBW0498785.1"/>
    <property type="molecule type" value="Genomic_DNA"/>
</dbReference>
<dbReference type="Proteomes" id="UP000765509">
    <property type="component" value="Unassembled WGS sequence"/>
</dbReference>
<protein>
    <submittedName>
        <fullName evidence="1">Uncharacterized protein</fullName>
    </submittedName>
</protein>
<accession>A0A9Q3DD05</accession>
<proteinExistence type="predicted"/>
<reference evidence="1" key="1">
    <citation type="submission" date="2021-03" db="EMBL/GenBank/DDBJ databases">
        <title>Draft genome sequence of rust myrtle Austropuccinia psidii MF-1, a brazilian biotype.</title>
        <authorList>
            <person name="Quecine M.C."/>
            <person name="Pachon D.M.R."/>
            <person name="Bonatelli M.L."/>
            <person name="Correr F.H."/>
            <person name="Franceschini L.M."/>
            <person name="Leite T.F."/>
            <person name="Margarido G.R.A."/>
            <person name="Almeida C.A."/>
            <person name="Ferrarezi J.A."/>
            <person name="Labate C.A."/>
        </authorList>
    </citation>
    <scope>NUCLEOTIDE SEQUENCE</scope>
    <source>
        <strain evidence="1">MF-1</strain>
    </source>
</reference>
<name>A0A9Q3DD05_9BASI</name>
<dbReference type="AlphaFoldDB" id="A0A9Q3DD05"/>
<organism evidence="1 2">
    <name type="scientific">Austropuccinia psidii MF-1</name>
    <dbReference type="NCBI Taxonomy" id="1389203"/>
    <lineage>
        <taxon>Eukaryota</taxon>
        <taxon>Fungi</taxon>
        <taxon>Dikarya</taxon>
        <taxon>Basidiomycota</taxon>
        <taxon>Pucciniomycotina</taxon>
        <taxon>Pucciniomycetes</taxon>
        <taxon>Pucciniales</taxon>
        <taxon>Sphaerophragmiaceae</taxon>
        <taxon>Austropuccinia</taxon>
    </lineage>
</organism>
<sequence length="83" mass="9121">MPTLTLELASTSPPNPLQRWPHTHLILSAAYHPYSCMTARHSSNAAYHLNACGALPTCLQRCLPSLRLWSAFTRANFASITGN</sequence>
<gene>
    <name evidence="1" type="ORF">O181_038500</name>
</gene>
<evidence type="ECO:0000313" key="1">
    <source>
        <dbReference type="EMBL" id="MBW0498785.1"/>
    </source>
</evidence>
<keyword evidence="2" id="KW-1185">Reference proteome</keyword>
<evidence type="ECO:0000313" key="2">
    <source>
        <dbReference type="Proteomes" id="UP000765509"/>
    </source>
</evidence>